<sequence>MLSALHTSRRSRVPTLHHIRRRTLSDVSGHSSSSESSSKGPSSALKRLHLITNGVYIGLALLRAVPGVDPSKSITPMLREPLFQETSFPVLPDSVSASYG</sequence>
<organism evidence="2 3">
    <name type="scientific">Dreissena polymorpha</name>
    <name type="common">Zebra mussel</name>
    <name type="synonym">Mytilus polymorpha</name>
    <dbReference type="NCBI Taxonomy" id="45954"/>
    <lineage>
        <taxon>Eukaryota</taxon>
        <taxon>Metazoa</taxon>
        <taxon>Spiralia</taxon>
        <taxon>Lophotrochozoa</taxon>
        <taxon>Mollusca</taxon>
        <taxon>Bivalvia</taxon>
        <taxon>Autobranchia</taxon>
        <taxon>Heteroconchia</taxon>
        <taxon>Euheterodonta</taxon>
        <taxon>Imparidentia</taxon>
        <taxon>Neoheterodontei</taxon>
        <taxon>Myida</taxon>
        <taxon>Dreissenoidea</taxon>
        <taxon>Dreissenidae</taxon>
        <taxon>Dreissena</taxon>
    </lineage>
</organism>
<feature type="region of interest" description="Disordered" evidence="1">
    <location>
        <begin position="1"/>
        <end position="44"/>
    </location>
</feature>
<dbReference type="Proteomes" id="UP000828390">
    <property type="component" value="Unassembled WGS sequence"/>
</dbReference>
<dbReference type="AlphaFoldDB" id="A0A9D4C161"/>
<evidence type="ECO:0000313" key="2">
    <source>
        <dbReference type="EMBL" id="KAH3715214.1"/>
    </source>
</evidence>
<evidence type="ECO:0000256" key="1">
    <source>
        <dbReference type="SAM" id="MobiDB-lite"/>
    </source>
</evidence>
<keyword evidence="3" id="KW-1185">Reference proteome</keyword>
<protein>
    <submittedName>
        <fullName evidence="2">Uncharacterized protein</fullName>
    </submittedName>
</protein>
<proteinExistence type="predicted"/>
<reference evidence="2" key="1">
    <citation type="journal article" date="2019" name="bioRxiv">
        <title>The Genome of the Zebra Mussel, Dreissena polymorpha: A Resource for Invasive Species Research.</title>
        <authorList>
            <person name="McCartney M.A."/>
            <person name="Auch B."/>
            <person name="Kono T."/>
            <person name="Mallez S."/>
            <person name="Zhang Y."/>
            <person name="Obille A."/>
            <person name="Becker A."/>
            <person name="Abrahante J.E."/>
            <person name="Garbe J."/>
            <person name="Badalamenti J.P."/>
            <person name="Herman A."/>
            <person name="Mangelson H."/>
            <person name="Liachko I."/>
            <person name="Sullivan S."/>
            <person name="Sone E.D."/>
            <person name="Koren S."/>
            <person name="Silverstein K.A.T."/>
            <person name="Beckman K.B."/>
            <person name="Gohl D.M."/>
        </authorList>
    </citation>
    <scope>NUCLEOTIDE SEQUENCE</scope>
    <source>
        <strain evidence="2">Duluth1</strain>
        <tissue evidence="2">Whole animal</tissue>
    </source>
</reference>
<accession>A0A9D4C161</accession>
<dbReference type="EMBL" id="JAIWYP010000013">
    <property type="protein sequence ID" value="KAH3715214.1"/>
    <property type="molecule type" value="Genomic_DNA"/>
</dbReference>
<comment type="caution">
    <text evidence="2">The sequence shown here is derived from an EMBL/GenBank/DDBJ whole genome shotgun (WGS) entry which is preliminary data.</text>
</comment>
<name>A0A9D4C161_DREPO</name>
<feature type="compositionally biased region" description="Low complexity" evidence="1">
    <location>
        <begin position="25"/>
        <end position="43"/>
    </location>
</feature>
<feature type="compositionally biased region" description="Basic residues" evidence="1">
    <location>
        <begin position="7"/>
        <end position="22"/>
    </location>
</feature>
<evidence type="ECO:0000313" key="3">
    <source>
        <dbReference type="Proteomes" id="UP000828390"/>
    </source>
</evidence>
<gene>
    <name evidence="2" type="ORF">DPMN_057920</name>
</gene>
<reference evidence="2" key="2">
    <citation type="submission" date="2020-11" db="EMBL/GenBank/DDBJ databases">
        <authorList>
            <person name="McCartney M.A."/>
            <person name="Auch B."/>
            <person name="Kono T."/>
            <person name="Mallez S."/>
            <person name="Becker A."/>
            <person name="Gohl D.M."/>
            <person name="Silverstein K.A.T."/>
            <person name="Koren S."/>
            <person name="Bechman K.B."/>
            <person name="Herman A."/>
            <person name="Abrahante J.E."/>
            <person name="Garbe J."/>
        </authorList>
    </citation>
    <scope>NUCLEOTIDE SEQUENCE</scope>
    <source>
        <strain evidence="2">Duluth1</strain>
        <tissue evidence="2">Whole animal</tissue>
    </source>
</reference>